<keyword evidence="1" id="KW-0677">Repeat</keyword>
<dbReference type="Gene3D" id="1.25.40.20">
    <property type="entry name" value="Ankyrin repeat-containing domain"/>
    <property type="match status" value="2"/>
</dbReference>
<feature type="compositionally biased region" description="Low complexity" evidence="4">
    <location>
        <begin position="220"/>
        <end position="249"/>
    </location>
</feature>
<dbReference type="PROSITE" id="PS50297">
    <property type="entry name" value="ANK_REP_REGION"/>
    <property type="match status" value="2"/>
</dbReference>
<feature type="compositionally biased region" description="Polar residues" evidence="4">
    <location>
        <begin position="336"/>
        <end position="345"/>
    </location>
</feature>
<protein>
    <recommendedName>
        <fullName evidence="7">Ankyrin repeat protein</fullName>
    </recommendedName>
</protein>
<evidence type="ECO:0000256" key="2">
    <source>
        <dbReference type="ARBA" id="ARBA00023043"/>
    </source>
</evidence>
<dbReference type="InterPro" id="IPR002110">
    <property type="entry name" value="Ankyrin_rpt"/>
</dbReference>
<gene>
    <name evidence="5" type="ORF">NP493_147g03003</name>
</gene>
<feature type="repeat" description="ANK" evidence="3">
    <location>
        <begin position="103"/>
        <end position="125"/>
    </location>
</feature>
<dbReference type="SUPFAM" id="SSF48403">
    <property type="entry name" value="Ankyrin repeat"/>
    <property type="match status" value="1"/>
</dbReference>
<evidence type="ECO:0000313" key="5">
    <source>
        <dbReference type="EMBL" id="KAK2188012.1"/>
    </source>
</evidence>
<dbReference type="PANTHER" id="PTHR24198:SF194">
    <property type="entry name" value="INVERSIN-A"/>
    <property type="match status" value="1"/>
</dbReference>
<evidence type="ECO:0000256" key="3">
    <source>
        <dbReference type="PROSITE-ProRule" id="PRU00023"/>
    </source>
</evidence>
<comment type="caution">
    <text evidence="5">The sequence shown here is derived from an EMBL/GenBank/DDBJ whole genome shotgun (WGS) entry which is preliminary data.</text>
</comment>
<dbReference type="EMBL" id="JAODUO010000147">
    <property type="protein sequence ID" value="KAK2188012.1"/>
    <property type="molecule type" value="Genomic_DNA"/>
</dbReference>
<feature type="region of interest" description="Disordered" evidence="4">
    <location>
        <begin position="336"/>
        <end position="430"/>
    </location>
</feature>
<accession>A0AAD9UFY6</accession>
<name>A0AAD9UFY6_RIDPI</name>
<feature type="region of interest" description="Disordered" evidence="4">
    <location>
        <begin position="193"/>
        <end position="249"/>
    </location>
</feature>
<dbReference type="PANTHER" id="PTHR24198">
    <property type="entry name" value="ANKYRIN REPEAT AND PROTEIN KINASE DOMAIN-CONTAINING PROTEIN"/>
    <property type="match status" value="1"/>
</dbReference>
<dbReference type="InterPro" id="IPR036770">
    <property type="entry name" value="Ankyrin_rpt-contain_sf"/>
</dbReference>
<evidence type="ECO:0008006" key="7">
    <source>
        <dbReference type="Google" id="ProtNLM"/>
    </source>
</evidence>
<dbReference type="AlphaFoldDB" id="A0AAD9UFY6"/>
<keyword evidence="2 3" id="KW-0040">ANK repeat</keyword>
<reference evidence="5" key="1">
    <citation type="journal article" date="2023" name="Mol. Biol. Evol.">
        <title>Third-Generation Sequencing Reveals the Adaptive Role of the Epigenome in Three Deep-Sea Polychaetes.</title>
        <authorList>
            <person name="Perez M."/>
            <person name="Aroh O."/>
            <person name="Sun Y."/>
            <person name="Lan Y."/>
            <person name="Juniper S.K."/>
            <person name="Young C.R."/>
            <person name="Angers B."/>
            <person name="Qian P.Y."/>
        </authorList>
    </citation>
    <scope>NUCLEOTIDE SEQUENCE</scope>
    <source>
        <strain evidence="5">R07B-5</strain>
    </source>
</reference>
<keyword evidence="6" id="KW-1185">Reference proteome</keyword>
<feature type="compositionally biased region" description="Low complexity" evidence="4">
    <location>
        <begin position="421"/>
        <end position="430"/>
    </location>
</feature>
<feature type="repeat" description="ANK" evidence="3">
    <location>
        <begin position="140"/>
        <end position="163"/>
    </location>
</feature>
<dbReference type="SMART" id="SM00248">
    <property type="entry name" value="ANK"/>
    <property type="match status" value="4"/>
</dbReference>
<evidence type="ECO:0000313" key="6">
    <source>
        <dbReference type="Proteomes" id="UP001209878"/>
    </source>
</evidence>
<proteinExistence type="predicted"/>
<evidence type="ECO:0000256" key="1">
    <source>
        <dbReference type="ARBA" id="ARBA00022737"/>
    </source>
</evidence>
<dbReference type="Proteomes" id="UP001209878">
    <property type="component" value="Unassembled WGS sequence"/>
</dbReference>
<evidence type="ECO:0000256" key="4">
    <source>
        <dbReference type="SAM" id="MobiDB-lite"/>
    </source>
</evidence>
<dbReference type="PROSITE" id="PS50088">
    <property type="entry name" value="ANK_REPEAT"/>
    <property type="match status" value="2"/>
</dbReference>
<dbReference type="Pfam" id="PF12796">
    <property type="entry name" value="Ank_2"/>
    <property type="match status" value="1"/>
</dbReference>
<organism evidence="5 6">
    <name type="scientific">Ridgeia piscesae</name>
    <name type="common">Tubeworm</name>
    <dbReference type="NCBI Taxonomy" id="27915"/>
    <lineage>
        <taxon>Eukaryota</taxon>
        <taxon>Metazoa</taxon>
        <taxon>Spiralia</taxon>
        <taxon>Lophotrochozoa</taxon>
        <taxon>Annelida</taxon>
        <taxon>Polychaeta</taxon>
        <taxon>Sedentaria</taxon>
        <taxon>Canalipalpata</taxon>
        <taxon>Sabellida</taxon>
        <taxon>Siboglinidae</taxon>
        <taxon>Ridgeia</taxon>
    </lineage>
</organism>
<sequence length="430" mass="48269">MAKVHALFDERRYRQVHMLLDIGHDPNFRGRDGLTLLMKCCLGTETRSVLAVVRTLLTNKADKSLTDVRGRNALSYAAIYDRVHIARIIIGTFDVDVRHKDADGNTPLHLAVEHGSDRVARMLVRILCRYRLTVDDVNNVGMTPLMIACRRGHIPLVDLLVDNCRASATMRDNIYFRNSREWLASGAAEHGGFEFDSPEARSPEPPSRPKSSLHMRTKPRVVSAAASRRRVSSAPPHRSSDSTCSSSRLLSDIKPAQPDILRDLFDIYVTQASSAYRDTAPRLPPELYVLTPASLLAELSPTSRVRKAVRQVNRADRVLRTVRLLIGGAESLMETPLSSTRQMSPTEKCYPRQMTPTEKSHPRQMTPTERSQPRQMTPTEKSFSRQTTPSEKSFSRQMTPTEKSFPRQMTPTEKPQPHARTTCSTGTGTT</sequence>
<feature type="compositionally biased region" description="Polar residues" evidence="4">
    <location>
        <begin position="363"/>
        <end position="413"/>
    </location>
</feature>